<evidence type="ECO:0000256" key="3">
    <source>
        <dbReference type="SAM" id="MobiDB-lite"/>
    </source>
</evidence>
<dbReference type="GO" id="GO:0005634">
    <property type="term" value="C:nucleus"/>
    <property type="evidence" value="ECO:0007669"/>
    <property type="project" value="UniProtKB-SubCell"/>
</dbReference>
<dbReference type="InterPro" id="IPR011993">
    <property type="entry name" value="PH-like_dom_sf"/>
</dbReference>
<feature type="compositionally biased region" description="Acidic residues" evidence="3">
    <location>
        <begin position="306"/>
        <end position="319"/>
    </location>
</feature>
<dbReference type="PANTHER" id="PTHR23138:SF142">
    <property type="entry name" value="RAN-BINDING PROTEIN 3B-RELATED"/>
    <property type="match status" value="1"/>
</dbReference>
<dbReference type="PANTHER" id="PTHR23138">
    <property type="entry name" value="RAN BINDING PROTEIN"/>
    <property type="match status" value="1"/>
</dbReference>
<sequence>MASASREQNSSAGALETEQLKMDHRVTAQSPPSDNDSGERPVRQQLKDTNLDSVGEKDGSARANRKRSFDNTDGATDTPPTKRSRECTPDNTAEDNSKHAGIPKDATTQDVSDNVLSTAPANTSVHKTPLSQNPIMSHIPETTKVQFPLHLEINVSIGGAEQISHLTIPVEVGIKVTAGVVSVASPTSRSAEGESSKIHITIPSAKPIPPSGNPSLGHPSVGHPSVGHPSPGHNSPGHPSSAHPSSAHPSSAQPSSEHPSPEHPSSAHPSSEHPSSEHHSLVEPPHGHRSVESYIHDDPSFHIYEEPESIGDSSSEDSLPDYRSPEYPSSPPPVPYSPTDPDYPKPIVEIIESDHSQSPQSLEPTVGRIEDDSSQTLKKKRSREQLEDDASKHSHTATDPAPGLTETASDEKSTAEGQPEKKRPRDNSEERKAKVDQTFTASAFGKAAVAPSPFAMPATKSTSDASPFATTGASTTGFGPLGSGFSGFSSFPATSGKLTSFASPNAPTAFSGPAGKLTSFASANAPTSFSGTAGKLASFASPNAPVSFGESSDKTLGAKQVDNEESDNEVGEEVGEPDYTFVAEKTDRRFHAQTGMDPFLPPPWIPRMARNSFERQPPVETGEENETTEFAAKGKLYYFDDKKWKERGTGTFKLNLKTESNGKKSGRIIMRADGALRVMLNSAVWHTMPFGDVKGSRPTTRDIYLASNEDERVVSLLLRLGNEKQAGELFDVLKDIMEKI</sequence>
<name>A0A101MCM2_PENFR</name>
<feature type="compositionally biased region" description="Basic and acidic residues" evidence="3">
    <location>
        <begin position="270"/>
        <end position="305"/>
    </location>
</feature>
<dbReference type="InterPro" id="IPR045255">
    <property type="entry name" value="RanBP1-like"/>
</dbReference>
<feature type="region of interest" description="Disordered" evidence="3">
    <location>
        <begin position="184"/>
        <end position="448"/>
    </location>
</feature>
<dbReference type="SMART" id="SM00160">
    <property type="entry name" value="RanBD"/>
    <property type="match status" value="1"/>
</dbReference>
<proteinExistence type="predicted"/>
<accession>A0A101MCM2</accession>
<dbReference type="STRING" id="48697.A0A101MCM2"/>
<feature type="compositionally biased region" description="Polar residues" evidence="3">
    <location>
        <begin position="71"/>
        <end position="81"/>
    </location>
</feature>
<feature type="compositionally biased region" description="Polar residues" evidence="3">
    <location>
        <begin position="1"/>
        <end position="12"/>
    </location>
</feature>
<feature type="compositionally biased region" description="Pro residues" evidence="3">
    <location>
        <begin position="328"/>
        <end position="338"/>
    </location>
</feature>
<comment type="subcellular location">
    <subcellularLocation>
        <location evidence="1">Nucleus</location>
    </subcellularLocation>
</comment>
<dbReference type="Pfam" id="PF00638">
    <property type="entry name" value="Ran_BP1"/>
    <property type="match status" value="1"/>
</dbReference>
<evidence type="ECO:0000256" key="1">
    <source>
        <dbReference type="ARBA" id="ARBA00004123"/>
    </source>
</evidence>
<comment type="caution">
    <text evidence="5">The sequence shown here is derived from an EMBL/GenBank/DDBJ whole genome shotgun (WGS) entry which is preliminary data.</text>
</comment>
<evidence type="ECO:0000313" key="6">
    <source>
        <dbReference type="Proteomes" id="UP000055045"/>
    </source>
</evidence>
<feature type="domain" description="RanBD1" evidence="4">
    <location>
        <begin position="598"/>
        <end position="740"/>
    </location>
</feature>
<feature type="compositionally biased region" description="Low complexity" evidence="3">
    <location>
        <begin position="217"/>
        <end position="269"/>
    </location>
</feature>
<protein>
    <recommendedName>
        <fullName evidence="4">RanBD1 domain-containing protein</fullName>
    </recommendedName>
</protein>
<evidence type="ECO:0000259" key="4">
    <source>
        <dbReference type="PROSITE" id="PS50196"/>
    </source>
</evidence>
<feature type="compositionally biased region" description="Basic and acidic residues" evidence="3">
    <location>
        <begin position="409"/>
        <end position="435"/>
    </location>
</feature>
<keyword evidence="2" id="KW-0539">Nucleus</keyword>
<reference evidence="5 6" key="1">
    <citation type="submission" date="2015-10" db="EMBL/GenBank/DDBJ databases">
        <title>Genome sequencing of Penicillium freii.</title>
        <authorList>
            <person name="Nguyen H.D."/>
            <person name="Visagie C.M."/>
            <person name="Seifert K.A."/>
        </authorList>
    </citation>
    <scope>NUCLEOTIDE SEQUENCE [LARGE SCALE GENOMIC DNA]</scope>
    <source>
        <strain evidence="5 6">DAOM 242723</strain>
    </source>
</reference>
<feature type="compositionally biased region" description="Basic and acidic residues" evidence="3">
    <location>
        <begin position="37"/>
        <end position="60"/>
    </location>
</feature>
<dbReference type="Proteomes" id="UP000055045">
    <property type="component" value="Unassembled WGS sequence"/>
</dbReference>
<dbReference type="PROSITE" id="PS50196">
    <property type="entry name" value="RANBD1"/>
    <property type="match status" value="1"/>
</dbReference>
<feature type="region of interest" description="Disordered" evidence="3">
    <location>
        <begin position="547"/>
        <end position="579"/>
    </location>
</feature>
<evidence type="ECO:0000256" key="2">
    <source>
        <dbReference type="ARBA" id="ARBA00023242"/>
    </source>
</evidence>
<dbReference type="Gene3D" id="2.30.29.30">
    <property type="entry name" value="Pleckstrin-homology domain (PH domain)/Phosphotyrosine-binding domain (PTB)"/>
    <property type="match status" value="1"/>
</dbReference>
<organism evidence="5 6">
    <name type="scientific">Penicillium freii</name>
    <dbReference type="NCBI Taxonomy" id="48697"/>
    <lineage>
        <taxon>Eukaryota</taxon>
        <taxon>Fungi</taxon>
        <taxon>Dikarya</taxon>
        <taxon>Ascomycota</taxon>
        <taxon>Pezizomycotina</taxon>
        <taxon>Eurotiomycetes</taxon>
        <taxon>Eurotiomycetidae</taxon>
        <taxon>Eurotiales</taxon>
        <taxon>Aspergillaceae</taxon>
        <taxon>Penicillium</taxon>
    </lineage>
</organism>
<feature type="region of interest" description="Disordered" evidence="3">
    <location>
        <begin position="1"/>
        <end position="110"/>
    </location>
</feature>
<feature type="compositionally biased region" description="Acidic residues" evidence="3">
    <location>
        <begin position="563"/>
        <end position="576"/>
    </location>
</feature>
<dbReference type="InterPro" id="IPR000156">
    <property type="entry name" value="Ran_bind_dom"/>
</dbReference>
<feature type="compositionally biased region" description="Basic and acidic residues" evidence="3">
    <location>
        <begin position="383"/>
        <end position="392"/>
    </location>
</feature>
<dbReference type="SUPFAM" id="SSF50729">
    <property type="entry name" value="PH domain-like"/>
    <property type="match status" value="1"/>
</dbReference>
<dbReference type="EMBL" id="LLXE01000308">
    <property type="protein sequence ID" value="KUM58112.1"/>
    <property type="molecule type" value="Genomic_DNA"/>
</dbReference>
<evidence type="ECO:0000313" key="5">
    <source>
        <dbReference type="EMBL" id="KUM58112.1"/>
    </source>
</evidence>
<keyword evidence="6" id="KW-1185">Reference proteome</keyword>
<gene>
    <name evidence="5" type="ORF">ACN42_g9051</name>
</gene>
<dbReference type="AlphaFoldDB" id="A0A101MCM2"/>